<evidence type="ECO:0000259" key="7">
    <source>
        <dbReference type="Pfam" id="PF06429"/>
    </source>
</evidence>
<comment type="similarity">
    <text evidence="2 5">Belongs to the flagella basal body rod proteins family.</text>
</comment>
<comment type="subcellular location">
    <subcellularLocation>
        <location evidence="1 5">Bacterial flagellum basal body</location>
    </subcellularLocation>
</comment>
<dbReference type="GO" id="GO:0071978">
    <property type="term" value="P:bacterial-type flagellum-dependent swarming motility"/>
    <property type="evidence" value="ECO:0007669"/>
    <property type="project" value="TreeGrafter"/>
</dbReference>
<evidence type="ECO:0000259" key="9">
    <source>
        <dbReference type="Pfam" id="PF22692"/>
    </source>
</evidence>
<evidence type="ECO:0000313" key="10">
    <source>
        <dbReference type="EMBL" id="MBB4064137.1"/>
    </source>
</evidence>
<evidence type="ECO:0000259" key="6">
    <source>
        <dbReference type="Pfam" id="PF00460"/>
    </source>
</evidence>
<evidence type="ECO:0000256" key="4">
    <source>
        <dbReference type="ARBA" id="ARBA00023143"/>
    </source>
</evidence>
<feature type="domain" description="Flagellar basal-body/hook protein C-terminal" evidence="7">
    <location>
        <begin position="383"/>
        <end position="427"/>
    </location>
</feature>
<keyword evidence="11" id="KW-1185">Reference proteome</keyword>
<dbReference type="InterPro" id="IPR019776">
    <property type="entry name" value="Flagellar_basal_body_rod_CS"/>
</dbReference>
<reference evidence="10 11" key="1">
    <citation type="submission" date="2020-08" db="EMBL/GenBank/DDBJ databases">
        <title>Genomic Encyclopedia of Type Strains, Phase IV (KMG-IV): sequencing the most valuable type-strain genomes for metagenomic binning, comparative biology and taxonomic classification.</title>
        <authorList>
            <person name="Goeker M."/>
        </authorList>
    </citation>
    <scope>NUCLEOTIDE SEQUENCE [LARGE SCALE GENOMIC DNA]</scope>
    <source>
        <strain evidence="10 11">DSM 29853</strain>
    </source>
</reference>
<dbReference type="GO" id="GO:0009425">
    <property type="term" value="C:bacterial-type flagellum basal body"/>
    <property type="evidence" value="ECO:0007669"/>
    <property type="project" value="UniProtKB-SubCell"/>
</dbReference>
<dbReference type="InterPro" id="IPR011491">
    <property type="entry name" value="FlgE_D2"/>
</dbReference>
<evidence type="ECO:0000256" key="1">
    <source>
        <dbReference type="ARBA" id="ARBA00004117"/>
    </source>
</evidence>
<dbReference type="InterPro" id="IPR053967">
    <property type="entry name" value="LlgE_F_G-like_D1"/>
</dbReference>
<evidence type="ECO:0000259" key="8">
    <source>
        <dbReference type="Pfam" id="PF07559"/>
    </source>
</evidence>
<sequence>MGLFGTMNTAISGMNAQSNRLSTVSDNIANSDSIGYKRSKVHFSSFLASQYEGSYNSGSVETVTTRDVSIQGDLTRVSSGTSIAVNGRGFFVVQDDQGANFLTRAGDFAVDENGDLVNAAGFKLLGYSFEDGAPATQINALTGMRTINMRQGAPHAAATKEVTFTTALDVRKPVVDAANSAGENNADSTFTHKTSIVAYDSLGREVKYDVYFTKLADAVGGSNPADHKWEVAIYRADKATDGGFPYTSVPADNVKEFTFDANGNINSDETEINITDSDTVPAQSIRFDFSKLNVKASEFAPSQHEVDGSKASWAVKAAIDKDGTVYAVYPDGTREPRYRIPLADVPSPDRLEALSGNVFQQTLESGPTITGFPGEGIFGQTISGMVEKSNVDMSEELTDMIQAQRNYTANSKVFQTGSELMDVLVNLKR</sequence>
<comment type="function">
    <text evidence="5">A flexible structure which links the flagellar filament to the drive apparatus in the basal body.</text>
</comment>
<gene>
    <name evidence="10" type="ORF">GGR23_001314</name>
</gene>
<feature type="domain" description="Flagellar basal body rod protein N-terminal" evidence="6">
    <location>
        <begin position="7"/>
        <end position="37"/>
    </location>
</feature>
<name>A0A7W6J3P2_9HYPH</name>
<dbReference type="PANTHER" id="PTHR30435:SF1">
    <property type="entry name" value="FLAGELLAR HOOK PROTEIN FLGE"/>
    <property type="match status" value="1"/>
</dbReference>
<dbReference type="InterPro" id="IPR010930">
    <property type="entry name" value="Flg_bb/hook_C_dom"/>
</dbReference>
<proteinExistence type="inferred from homology"/>
<dbReference type="GO" id="GO:0009424">
    <property type="term" value="C:bacterial-type flagellum hook"/>
    <property type="evidence" value="ECO:0007669"/>
    <property type="project" value="TreeGrafter"/>
</dbReference>
<dbReference type="InterPro" id="IPR037925">
    <property type="entry name" value="FlgE/F/G-like"/>
</dbReference>
<dbReference type="Gene3D" id="2.60.98.20">
    <property type="entry name" value="Flagellar hook protein FlgE"/>
    <property type="match status" value="1"/>
</dbReference>
<dbReference type="PROSITE" id="PS00588">
    <property type="entry name" value="FLAGELLA_BB_ROD"/>
    <property type="match status" value="1"/>
</dbReference>
<keyword evidence="10" id="KW-0969">Cilium</keyword>
<dbReference type="Pfam" id="PF07559">
    <property type="entry name" value="FlgE_D2"/>
    <property type="match status" value="1"/>
</dbReference>
<dbReference type="EMBL" id="JACIEZ010000002">
    <property type="protein sequence ID" value="MBB4064137.1"/>
    <property type="molecule type" value="Genomic_DNA"/>
</dbReference>
<dbReference type="Pfam" id="PF00460">
    <property type="entry name" value="Flg_bb_rod"/>
    <property type="match status" value="1"/>
</dbReference>
<dbReference type="InterPro" id="IPR020013">
    <property type="entry name" value="Flagellar_FlgE/F/G"/>
</dbReference>
<evidence type="ECO:0000256" key="3">
    <source>
        <dbReference type="ARBA" id="ARBA00019015"/>
    </source>
</evidence>
<dbReference type="SUPFAM" id="SSF117143">
    <property type="entry name" value="Flagellar hook protein flgE"/>
    <property type="match status" value="1"/>
</dbReference>
<keyword evidence="10" id="KW-0966">Cell projection</keyword>
<organism evidence="10 11">
    <name type="scientific">Gellertiella hungarica</name>
    <dbReference type="NCBI Taxonomy" id="1572859"/>
    <lineage>
        <taxon>Bacteria</taxon>
        <taxon>Pseudomonadati</taxon>
        <taxon>Pseudomonadota</taxon>
        <taxon>Alphaproteobacteria</taxon>
        <taxon>Hyphomicrobiales</taxon>
        <taxon>Rhizobiaceae</taxon>
        <taxon>Gellertiella</taxon>
    </lineage>
</organism>
<dbReference type="InterPro" id="IPR001444">
    <property type="entry name" value="Flag_bb_rod_N"/>
</dbReference>
<feature type="domain" description="Flagellar hook protein FlgE/F/G-like D1" evidence="9">
    <location>
        <begin position="84"/>
        <end position="137"/>
    </location>
</feature>
<dbReference type="Pfam" id="PF22692">
    <property type="entry name" value="LlgE_F_G_D1"/>
    <property type="match status" value="1"/>
</dbReference>
<evidence type="ECO:0000313" key="11">
    <source>
        <dbReference type="Proteomes" id="UP000528286"/>
    </source>
</evidence>
<dbReference type="GO" id="GO:0005829">
    <property type="term" value="C:cytosol"/>
    <property type="evidence" value="ECO:0007669"/>
    <property type="project" value="TreeGrafter"/>
</dbReference>
<dbReference type="AlphaFoldDB" id="A0A7W6J3P2"/>
<dbReference type="Pfam" id="PF06429">
    <property type="entry name" value="Flg_bbr_C"/>
    <property type="match status" value="1"/>
</dbReference>
<protein>
    <recommendedName>
        <fullName evidence="3 5">Flagellar hook protein FlgE</fullName>
    </recommendedName>
</protein>
<keyword evidence="10" id="KW-0282">Flagellum</keyword>
<dbReference type="NCBIfam" id="TIGR03506">
    <property type="entry name" value="FlgEFG_subfam"/>
    <property type="match status" value="1"/>
</dbReference>
<keyword evidence="4 5" id="KW-0975">Bacterial flagellum</keyword>
<accession>A0A7W6J3P2</accession>
<evidence type="ECO:0000256" key="5">
    <source>
        <dbReference type="RuleBase" id="RU362116"/>
    </source>
</evidence>
<feature type="domain" description="Flagellar hook protein FlgE D2" evidence="8">
    <location>
        <begin position="181"/>
        <end position="308"/>
    </location>
</feature>
<evidence type="ECO:0000256" key="2">
    <source>
        <dbReference type="ARBA" id="ARBA00009677"/>
    </source>
</evidence>
<dbReference type="PANTHER" id="PTHR30435">
    <property type="entry name" value="FLAGELLAR PROTEIN"/>
    <property type="match status" value="1"/>
</dbReference>
<dbReference type="Proteomes" id="UP000528286">
    <property type="component" value="Unassembled WGS sequence"/>
</dbReference>
<dbReference type="RefSeq" id="WP_183365375.1">
    <property type="nucleotide sequence ID" value="NZ_JACIEZ010000002.1"/>
</dbReference>
<comment type="caution">
    <text evidence="10">The sequence shown here is derived from an EMBL/GenBank/DDBJ whole genome shotgun (WGS) entry which is preliminary data.</text>
</comment>
<dbReference type="InterPro" id="IPR037058">
    <property type="entry name" value="Falgellar_hook_FlgE_sf"/>
</dbReference>